<dbReference type="AlphaFoldDB" id="A0A8S1VLA1"/>
<gene>
    <name evidence="1" type="ORF">POCTA_138.1.T0690020</name>
</gene>
<comment type="caution">
    <text evidence="1">The sequence shown here is derived from an EMBL/GenBank/DDBJ whole genome shotgun (WGS) entry which is preliminary data.</text>
</comment>
<reference evidence="1" key="1">
    <citation type="submission" date="2021-01" db="EMBL/GenBank/DDBJ databases">
        <authorList>
            <consortium name="Genoscope - CEA"/>
            <person name="William W."/>
        </authorList>
    </citation>
    <scope>NUCLEOTIDE SEQUENCE</scope>
</reference>
<proteinExistence type="predicted"/>
<accession>A0A8S1VLA1</accession>
<dbReference type="Proteomes" id="UP000683925">
    <property type="component" value="Unassembled WGS sequence"/>
</dbReference>
<keyword evidence="2" id="KW-1185">Reference proteome</keyword>
<evidence type="ECO:0000313" key="2">
    <source>
        <dbReference type="Proteomes" id="UP000683925"/>
    </source>
</evidence>
<sequence>MKESINPSNSQNYSYLLLNNLKIPNKGYLLQLQI</sequence>
<dbReference type="EMBL" id="CAJJDP010000068">
    <property type="protein sequence ID" value="CAD8177431.1"/>
    <property type="molecule type" value="Genomic_DNA"/>
</dbReference>
<name>A0A8S1VLA1_PAROT</name>
<evidence type="ECO:0000313" key="1">
    <source>
        <dbReference type="EMBL" id="CAD8177431.1"/>
    </source>
</evidence>
<organism evidence="1 2">
    <name type="scientific">Paramecium octaurelia</name>
    <dbReference type="NCBI Taxonomy" id="43137"/>
    <lineage>
        <taxon>Eukaryota</taxon>
        <taxon>Sar</taxon>
        <taxon>Alveolata</taxon>
        <taxon>Ciliophora</taxon>
        <taxon>Intramacronucleata</taxon>
        <taxon>Oligohymenophorea</taxon>
        <taxon>Peniculida</taxon>
        <taxon>Parameciidae</taxon>
        <taxon>Paramecium</taxon>
    </lineage>
</organism>
<protein>
    <submittedName>
        <fullName evidence="1">Uncharacterized protein</fullName>
    </submittedName>
</protein>